<sequence length="135" mass="14802">MSAIVALDELLKSMSPEIQKGEYVFCTLANENLDYKHLNPLATFKESEGLTLIIPVESAVQKKLAFEGIFKQITLTVHSSLEAVGLTAAVTNKLASYGISANVIAAFYHDYVFVQTEKAEQALSALNEFRAELNC</sequence>
<dbReference type="InterPro" id="IPR027795">
    <property type="entry name" value="CASTOR_ACT_dom"/>
</dbReference>
<evidence type="ECO:0000259" key="1">
    <source>
        <dbReference type="Pfam" id="PF10000"/>
    </source>
</evidence>
<evidence type="ECO:0000313" key="5">
    <source>
        <dbReference type="Proteomes" id="UP000248798"/>
    </source>
</evidence>
<name>A0A328FK04_9BACT</name>
<dbReference type="AlphaFoldDB" id="A0A328FK04"/>
<proteinExistence type="predicted"/>
<organism evidence="4 5">
    <name type="scientific">Desulfobacter hydrogenophilus</name>
    <dbReference type="NCBI Taxonomy" id="2291"/>
    <lineage>
        <taxon>Bacteria</taxon>
        <taxon>Pseudomonadati</taxon>
        <taxon>Thermodesulfobacteriota</taxon>
        <taxon>Desulfobacteria</taxon>
        <taxon>Desulfobacterales</taxon>
        <taxon>Desulfobacteraceae</taxon>
        <taxon>Desulfobacter</taxon>
    </lineage>
</organism>
<dbReference type="Proteomes" id="UP000248798">
    <property type="component" value="Unassembled WGS sequence"/>
</dbReference>
<dbReference type="Gene3D" id="3.30.2130.10">
    <property type="entry name" value="VC0802-like"/>
    <property type="match status" value="1"/>
</dbReference>
<dbReference type="EMBL" id="QLNI01000005">
    <property type="protein sequence ID" value="RAM03327.1"/>
    <property type="molecule type" value="Genomic_DNA"/>
</dbReference>
<dbReference type="Pfam" id="PF13840">
    <property type="entry name" value="ACT_7"/>
    <property type="match status" value="1"/>
</dbReference>
<dbReference type="Pfam" id="PF10000">
    <property type="entry name" value="ACT_3"/>
    <property type="match status" value="1"/>
</dbReference>
<gene>
    <name evidence="4" type="ORF">DO021_03285</name>
    <name evidence="3" type="ORF">EYB58_07180</name>
</gene>
<dbReference type="InterPro" id="IPR018717">
    <property type="entry name" value="DUF2241"/>
</dbReference>
<feature type="domain" description="DUF2241" evidence="1">
    <location>
        <begin position="4"/>
        <end position="70"/>
    </location>
</feature>
<dbReference type="EMBL" id="CP036313">
    <property type="protein sequence ID" value="QBH12706.1"/>
    <property type="molecule type" value="Genomic_DNA"/>
</dbReference>
<evidence type="ECO:0000313" key="4">
    <source>
        <dbReference type="EMBL" id="RAM03327.1"/>
    </source>
</evidence>
<feature type="domain" description="CASTOR ACT" evidence="2">
    <location>
        <begin position="72"/>
        <end position="128"/>
    </location>
</feature>
<dbReference type="InterPro" id="IPR045865">
    <property type="entry name" value="ACT-like_dom_sf"/>
</dbReference>
<dbReference type="SUPFAM" id="SSF55021">
    <property type="entry name" value="ACT-like"/>
    <property type="match status" value="2"/>
</dbReference>
<protein>
    <submittedName>
        <fullName evidence="3">ACT domain-containing protein</fullName>
    </submittedName>
    <submittedName>
        <fullName evidence="4">Transporter</fullName>
    </submittedName>
</protein>
<dbReference type="PANTHER" id="PTHR39199:SF1">
    <property type="entry name" value="BLR5128 PROTEIN"/>
    <property type="match status" value="1"/>
</dbReference>
<evidence type="ECO:0000313" key="6">
    <source>
        <dbReference type="Proteomes" id="UP000293902"/>
    </source>
</evidence>
<keyword evidence="6" id="KW-1185">Reference proteome</keyword>
<dbReference type="Proteomes" id="UP000293902">
    <property type="component" value="Chromosome"/>
</dbReference>
<dbReference type="RefSeq" id="WP_111953688.1">
    <property type="nucleotide sequence ID" value="NZ_CP036313.1"/>
</dbReference>
<dbReference type="OrthoDB" id="517867at2"/>
<evidence type="ECO:0000259" key="2">
    <source>
        <dbReference type="Pfam" id="PF13840"/>
    </source>
</evidence>
<reference evidence="3 6" key="2">
    <citation type="submission" date="2019-02" db="EMBL/GenBank/DDBJ databases">
        <title>Complete genome sequence of Desulfobacter hydrogenophilus AcRS1.</title>
        <authorList>
            <person name="Marietou A."/>
            <person name="Lund M.B."/>
            <person name="Marshall I.P.G."/>
            <person name="Schreiber L."/>
            <person name="Jorgensen B."/>
        </authorList>
    </citation>
    <scope>NUCLEOTIDE SEQUENCE [LARGE SCALE GENOMIC DNA]</scope>
    <source>
        <strain evidence="3 6">AcRS1</strain>
    </source>
</reference>
<accession>A0A328FK04</accession>
<evidence type="ECO:0000313" key="3">
    <source>
        <dbReference type="EMBL" id="QBH12706.1"/>
    </source>
</evidence>
<reference evidence="4 5" key="1">
    <citation type="submission" date="2018-06" db="EMBL/GenBank/DDBJ databases">
        <title>Complete Genome Sequence of Desulfobacter hydrogenophilus (DSM3380).</title>
        <authorList>
            <person name="Marietou A."/>
            <person name="Schreiber L."/>
            <person name="Marshall I."/>
            <person name="Jorgensen B."/>
        </authorList>
    </citation>
    <scope>NUCLEOTIDE SEQUENCE [LARGE SCALE GENOMIC DNA]</scope>
    <source>
        <strain evidence="4 5">DSM 3380</strain>
    </source>
</reference>
<dbReference type="PANTHER" id="PTHR39199">
    <property type="entry name" value="BLR5128 PROTEIN"/>
    <property type="match status" value="1"/>
</dbReference>